<keyword evidence="1" id="KW-0812">Transmembrane</keyword>
<organism evidence="2">
    <name type="scientific">Rhizophora mucronata</name>
    <name type="common">Asiatic mangrove</name>
    <dbReference type="NCBI Taxonomy" id="61149"/>
    <lineage>
        <taxon>Eukaryota</taxon>
        <taxon>Viridiplantae</taxon>
        <taxon>Streptophyta</taxon>
        <taxon>Embryophyta</taxon>
        <taxon>Tracheophyta</taxon>
        <taxon>Spermatophyta</taxon>
        <taxon>Magnoliopsida</taxon>
        <taxon>eudicotyledons</taxon>
        <taxon>Gunneridae</taxon>
        <taxon>Pentapetalae</taxon>
        <taxon>rosids</taxon>
        <taxon>fabids</taxon>
        <taxon>Malpighiales</taxon>
        <taxon>Rhizophoraceae</taxon>
        <taxon>Rhizophora</taxon>
    </lineage>
</organism>
<accession>A0A2P2KPH1</accession>
<feature type="transmembrane region" description="Helical" evidence="1">
    <location>
        <begin position="12"/>
        <end position="34"/>
    </location>
</feature>
<name>A0A2P2KPH1_RHIMU</name>
<protein>
    <submittedName>
        <fullName evidence="2">Uncharacterized protein</fullName>
    </submittedName>
</protein>
<reference evidence="2" key="1">
    <citation type="submission" date="2018-02" db="EMBL/GenBank/DDBJ databases">
        <title>Rhizophora mucronata_Transcriptome.</title>
        <authorList>
            <person name="Meera S.P."/>
            <person name="Sreeshan A."/>
            <person name="Augustine A."/>
        </authorList>
    </citation>
    <scope>NUCLEOTIDE SEQUENCE</scope>
    <source>
        <tissue evidence="2">Leaf</tissue>
    </source>
</reference>
<keyword evidence="1" id="KW-0472">Membrane</keyword>
<dbReference type="AlphaFoldDB" id="A0A2P2KPH1"/>
<dbReference type="EMBL" id="GGEC01027120">
    <property type="protein sequence ID" value="MBX07604.1"/>
    <property type="molecule type" value="Transcribed_RNA"/>
</dbReference>
<keyword evidence="1" id="KW-1133">Transmembrane helix</keyword>
<sequence length="42" mass="4715">MQVYLKSKFEWCIASCILSDISIGSISTIIASIFPLRFSFPT</sequence>
<proteinExistence type="predicted"/>
<evidence type="ECO:0000313" key="2">
    <source>
        <dbReference type="EMBL" id="MBX07604.1"/>
    </source>
</evidence>
<evidence type="ECO:0000256" key="1">
    <source>
        <dbReference type="SAM" id="Phobius"/>
    </source>
</evidence>